<name>A0ABS6AP70_9RHOB</name>
<accession>A0ABS6AP70</accession>
<evidence type="ECO:0000313" key="1">
    <source>
        <dbReference type="EMBL" id="MBU3031420.1"/>
    </source>
</evidence>
<keyword evidence="2" id="KW-1185">Reference proteome</keyword>
<protein>
    <submittedName>
        <fullName evidence="1">DUF2478 domain-containing protein</fullName>
    </submittedName>
</protein>
<comment type="caution">
    <text evidence="1">The sequence shown here is derived from an EMBL/GenBank/DDBJ whole genome shotgun (WGS) entry which is preliminary data.</text>
</comment>
<proteinExistence type="predicted"/>
<gene>
    <name evidence="1" type="ORF">KNW02_14980</name>
</gene>
<dbReference type="Pfam" id="PF10649">
    <property type="entry name" value="DUF2478"/>
    <property type="match status" value="1"/>
</dbReference>
<dbReference type="RefSeq" id="WP_216034090.1">
    <property type="nucleotide sequence ID" value="NZ_JAHKNG010000031.1"/>
</dbReference>
<evidence type="ECO:0000313" key="2">
    <source>
        <dbReference type="Proteomes" id="UP001166191"/>
    </source>
</evidence>
<dbReference type="InterPro" id="IPR018912">
    <property type="entry name" value="DUF2478"/>
</dbReference>
<dbReference type="EMBL" id="JAHKNG010000031">
    <property type="protein sequence ID" value="MBU3031420.1"/>
    <property type="molecule type" value="Genomic_DNA"/>
</dbReference>
<sequence length="170" mass="17811">MLGWFGIAENAAAGEADRLLARLAADLSAAGLRVAGAVQRDTERGGNCACDMDLIVLGEEDRPIRISQSLGSGSTGCRLDAGAFEMAVARIDARLAGAELLILPKFGRQEAQGRGYCPLIAQAISIGIPVLLHVSAKRRAAFTAFCGDMGEHLAADRLSEWCLEQTAGAL</sequence>
<organism evidence="1 2">
    <name type="scientific">Paracoccus marinaquae</name>
    <dbReference type="NCBI Taxonomy" id="2841926"/>
    <lineage>
        <taxon>Bacteria</taxon>
        <taxon>Pseudomonadati</taxon>
        <taxon>Pseudomonadota</taxon>
        <taxon>Alphaproteobacteria</taxon>
        <taxon>Rhodobacterales</taxon>
        <taxon>Paracoccaceae</taxon>
        <taxon>Paracoccus</taxon>
    </lineage>
</organism>
<dbReference type="Proteomes" id="UP001166191">
    <property type="component" value="Unassembled WGS sequence"/>
</dbReference>
<reference evidence="1" key="1">
    <citation type="submission" date="2021-06" db="EMBL/GenBank/DDBJ databases">
        <title>Paracoccus bacterium XHP0099 sp. nov., isolated from the surface waters of the Yellow Sea.</title>
        <authorList>
            <person name="Xue H."/>
            <person name="Zhang D."/>
        </authorList>
    </citation>
    <scope>NUCLEOTIDE SEQUENCE</scope>
    <source>
        <strain evidence="1">XHP0099</strain>
    </source>
</reference>